<dbReference type="Gene3D" id="1.20.1070.10">
    <property type="entry name" value="Rhodopsin 7-helix transmembrane proteins"/>
    <property type="match status" value="1"/>
</dbReference>
<dbReference type="Pfam" id="PF00001">
    <property type="entry name" value="7tm_1"/>
    <property type="match status" value="1"/>
</dbReference>
<feature type="transmembrane region" description="Helical" evidence="11">
    <location>
        <begin position="24"/>
        <end position="48"/>
    </location>
</feature>
<evidence type="ECO:0000256" key="6">
    <source>
        <dbReference type="ARBA" id="ARBA00023136"/>
    </source>
</evidence>
<dbReference type="SUPFAM" id="SSF81321">
    <property type="entry name" value="Family A G protein-coupled receptor-like"/>
    <property type="match status" value="1"/>
</dbReference>
<dbReference type="PANTHER" id="PTHR24240">
    <property type="entry name" value="OPSIN"/>
    <property type="match status" value="1"/>
</dbReference>
<name>A0A7R9J4R9_TIMCA</name>
<accession>A0A7R9J4R9</accession>
<feature type="transmembrane region" description="Helical" evidence="11">
    <location>
        <begin position="275"/>
        <end position="297"/>
    </location>
</feature>
<keyword evidence="10" id="KW-0844">Vision</keyword>
<gene>
    <name evidence="13" type="ORF">TCMB3V08_LOCUS5349</name>
</gene>
<evidence type="ECO:0000259" key="12">
    <source>
        <dbReference type="PROSITE" id="PS50262"/>
    </source>
</evidence>
<comment type="similarity">
    <text evidence="2">Belongs to the G-protein coupled receptor 1 family.</text>
</comment>
<evidence type="ECO:0000256" key="5">
    <source>
        <dbReference type="ARBA" id="ARBA00023040"/>
    </source>
</evidence>
<feature type="transmembrane region" description="Helical" evidence="11">
    <location>
        <begin position="317"/>
        <end position="338"/>
    </location>
</feature>
<evidence type="ECO:0000256" key="3">
    <source>
        <dbReference type="ARBA" id="ARBA00022692"/>
    </source>
</evidence>
<evidence type="ECO:0000256" key="1">
    <source>
        <dbReference type="ARBA" id="ARBA00004141"/>
    </source>
</evidence>
<sequence>MAASSVNEVQLCFWDQLAQLHCTWYGSALIIIGTVGVALNCWFVSSFLQKELQTNRAHLILLNLAIACLGHGLFGGFTFSGTSSPQWKTVECLPNLPRDPSTIYGRAGKSIIEEIGTSPLTVIKWLFGEACCQMFGFMRTLFGCCQTSSLTILGVERALSIRWTNTGRRLALRYYVIGIILCWMLALTLAVLPLLGHGRYSCDVTGTACDYDWTSIAEPRHLAFNLCLLLLATLLPLTVAHKEHSHVSSPTPYLHKPESFQSRIRLPCMVRQPTAVVLVFSMILLWLPRSLVVLWSVSLSEQATVPGLQSLPPALATLGPLGVELSTVVPMLACLTHAPRIRVALLGKRASLIEKLPPAKL</sequence>
<proteinExistence type="inferred from homology"/>
<keyword evidence="6 11" id="KW-0472">Membrane</keyword>
<dbReference type="InterPro" id="IPR050125">
    <property type="entry name" value="GPCR_opsins"/>
</dbReference>
<keyword evidence="9" id="KW-0807">Transducer</keyword>
<dbReference type="PROSITE" id="PS50262">
    <property type="entry name" value="G_PROTEIN_RECEP_F1_2"/>
    <property type="match status" value="1"/>
</dbReference>
<dbReference type="GO" id="GO:0004930">
    <property type="term" value="F:G protein-coupled receptor activity"/>
    <property type="evidence" value="ECO:0007669"/>
    <property type="project" value="UniProtKB-KW"/>
</dbReference>
<dbReference type="GO" id="GO:0016020">
    <property type="term" value="C:membrane"/>
    <property type="evidence" value="ECO:0007669"/>
    <property type="project" value="UniProtKB-SubCell"/>
</dbReference>
<reference evidence="13" key="1">
    <citation type="submission" date="2020-11" db="EMBL/GenBank/DDBJ databases">
        <authorList>
            <person name="Tran Van P."/>
        </authorList>
    </citation>
    <scope>NUCLEOTIDE SEQUENCE</scope>
</reference>
<evidence type="ECO:0000256" key="10">
    <source>
        <dbReference type="ARBA" id="ARBA00023305"/>
    </source>
</evidence>
<feature type="transmembrane region" description="Helical" evidence="11">
    <location>
        <begin position="174"/>
        <end position="195"/>
    </location>
</feature>
<keyword evidence="4 11" id="KW-1133">Transmembrane helix</keyword>
<evidence type="ECO:0000256" key="9">
    <source>
        <dbReference type="ARBA" id="ARBA00023224"/>
    </source>
</evidence>
<dbReference type="InterPro" id="IPR017452">
    <property type="entry name" value="GPCR_Rhodpsn_7TM"/>
</dbReference>
<dbReference type="AlphaFoldDB" id="A0A7R9J4R9"/>
<dbReference type="EMBL" id="OE181187">
    <property type="protein sequence ID" value="CAD7572705.1"/>
    <property type="molecule type" value="Genomic_DNA"/>
</dbReference>
<keyword evidence="3 11" id="KW-0812">Transmembrane</keyword>
<organism evidence="13">
    <name type="scientific">Timema californicum</name>
    <name type="common">California timema</name>
    <name type="synonym">Walking stick</name>
    <dbReference type="NCBI Taxonomy" id="61474"/>
    <lineage>
        <taxon>Eukaryota</taxon>
        <taxon>Metazoa</taxon>
        <taxon>Ecdysozoa</taxon>
        <taxon>Arthropoda</taxon>
        <taxon>Hexapoda</taxon>
        <taxon>Insecta</taxon>
        <taxon>Pterygota</taxon>
        <taxon>Neoptera</taxon>
        <taxon>Polyneoptera</taxon>
        <taxon>Phasmatodea</taxon>
        <taxon>Timematodea</taxon>
        <taxon>Timematoidea</taxon>
        <taxon>Timematidae</taxon>
        <taxon>Timema</taxon>
    </lineage>
</organism>
<protein>
    <submittedName>
        <fullName evidence="13">(California timema) hypothetical protein</fullName>
    </submittedName>
</protein>
<keyword evidence="10" id="KW-0716">Sensory transduction</keyword>
<dbReference type="InterPro" id="IPR000276">
    <property type="entry name" value="GPCR_Rhodpsn"/>
</dbReference>
<keyword evidence="8" id="KW-0325">Glycoprotein</keyword>
<keyword evidence="5" id="KW-0297">G-protein coupled receptor</keyword>
<feature type="transmembrane region" description="Helical" evidence="11">
    <location>
        <begin position="60"/>
        <end position="79"/>
    </location>
</feature>
<comment type="subcellular location">
    <subcellularLocation>
        <location evidence="1">Membrane</location>
        <topology evidence="1">Multi-pass membrane protein</topology>
    </subcellularLocation>
</comment>
<evidence type="ECO:0000256" key="2">
    <source>
        <dbReference type="ARBA" id="ARBA00010663"/>
    </source>
</evidence>
<evidence type="ECO:0000256" key="11">
    <source>
        <dbReference type="SAM" id="Phobius"/>
    </source>
</evidence>
<evidence type="ECO:0000313" key="13">
    <source>
        <dbReference type="EMBL" id="CAD7572705.1"/>
    </source>
</evidence>
<dbReference type="GO" id="GO:0007601">
    <property type="term" value="P:visual perception"/>
    <property type="evidence" value="ECO:0007669"/>
    <property type="project" value="UniProtKB-KW"/>
</dbReference>
<evidence type="ECO:0000256" key="8">
    <source>
        <dbReference type="ARBA" id="ARBA00023180"/>
    </source>
</evidence>
<keyword evidence="7" id="KW-0675">Receptor</keyword>
<evidence type="ECO:0000256" key="7">
    <source>
        <dbReference type="ARBA" id="ARBA00023170"/>
    </source>
</evidence>
<feature type="domain" description="G-protein coupled receptors family 1 profile" evidence="12">
    <location>
        <begin position="39"/>
        <end position="333"/>
    </location>
</feature>
<evidence type="ECO:0000256" key="4">
    <source>
        <dbReference type="ARBA" id="ARBA00022989"/>
    </source>
</evidence>